<evidence type="ECO:0000256" key="1">
    <source>
        <dbReference type="SAM" id="MobiDB-lite"/>
    </source>
</evidence>
<gene>
    <name evidence="2" type="ORF">E2C01_063201</name>
</gene>
<evidence type="ECO:0000313" key="2">
    <source>
        <dbReference type="EMBL" id="MPC68988.1"/>
    </source>
</evidence>
<keyword evidence="3" id="KW-1185">Reference proteome</keyword>
<proteinExistence type="predicted"/>
<dbReference type="EMBL" id="VSRR010028717">
    <property type="protein sequence ID" value="MPC68988.1"/>
    <property type="molecule type" value="Genomic_DNA"/>
</dbReference>
<comment type="caution">
    <text evidence="2">The sequence shown here is derived from an EMBL/GenBank/DDBJ whole genome shotgun (WGS) entry which is preliminary data.</text>
</comment>
<feature type="region of interest" description="Disordered" evidence="1">
    <location>
        <begin position="50"/>
        <end position="86"/>
    </location>
</feature>
<accession>A0A5B7HJM7</accession>
<reference evidence="2 3" key="1">
    <citation type="submission" date="2019-05" db="EMBL/GenBank/DDBJ databases">
        <title>Another draft genome of Portunus trituberculatus and its Hox gene families provides insights of decapod evolution.</title>
        <authorList>
            <person name="Jeong J.-H."/>
            <person name="Song I."/>
            <person name="Kim S."/>
            <person name="Choi T."/>
            <person name="Kim D."/>
            <person name="Ryu S."/>
            <person name="Kim W."/>
        </authorList>
    </citation>
    <scope>NUCLEOTIDE SEQUENCE [LARGE SCALE GENOMIC DNA]</scope>
    <source>
        <tissue evidence="2">Muscle</tissue>
    </source>
</reference>
<dbReference type="Proteomes" id="UP000324222">
    <property type="component" value="Unassembled WGS sequence"/>
</dbReference>
<name>A0A5B7HJM7_PORTR</name>
<evidence type="ECO:0000313" key="3">
    <source>
        <dbReference type="Proteomes" id="UP000324222"/>
    </source>
</evidence>
<protein>
    <submittedName>
        <fullName evidence="2">Uncharacterized protein</fullName>
    </submittedName>
</protein>
<organism evidence="2 3">
    <name type="scientific">Portunus trituberculatus</name>
    <name type="common">Swimming crab</name>
    <name type="synonym">Neptunus trituberculatus</name>
    <dbReference type="NCBI Taxonomy" id="210409"/>
    <lineage>
        <taxon>Eukaryota</taxon>
        <taxon>Metazoa</taxon>
        <taxon>Ecdysozoa</taxon>
        <taxon>Arthropoda</taxon>
        <taxon>Crustacea</taxon>
        <taxon>Multicrustacea</taxon>
        <taxon>Malacostraca</taxon>
        <taxon>Eumalacostraca</taxon>
        <taxon>Eucarida</taxon>
        <taxon>Decapoda</taxon>
        <taxon>Pleocyemata</taxon>
        <taxon>Brachyura</taxon>
        <taxon>Eubrachyura</taxon>
        <taxon>Portunoidea</taxon>
        <taxon>Portunidae</taxon>
        <taxon>Portuninae</taxon>
        <taxon>Portunus</taxon>
    </lineage>
</organism>
<dbReference type="AlphaFoldDB" id="A0A5B7HJM7"/>
<sequence>MFKAGVMKLQCEDKEVRRRQLMRPASHHNHAAAAAAATIDPAEEFVCLRREVSRPQGSPASTGEPPLADAPLGDVSRDGSSIPPCDTKAIAFRL</sequence>